<reference evidence="3" key="1">
    <citation type="journal article" date="2021" name="Front. Microbiol.">
        <title>Comprehensive Comparative Genomics and Phenotyping of Methylobacterium Species.</title>
        <authorList>
            <person name="Alessa O."/>
            <person name="Ogura Y."/>
            <person name="Fujitani Y."/>
            <person name="Takami H."/>
            <person name="Hayashi T."/>
            <person name="Sahin N."/>
            <person name="Tani A."/>
        </authorList>
    </citation>
    <scope>NUCLEOTIDE SEQUENCE</scope>
    <source>
        <strain evidence="3">DSM 17168</strain>
    </source>
</reference>
<dbReference type="Proteomes" id="UP001055153">
    <property type="component" value="Unassembled WGS sequence"/>
</dbReference>
<name>A0ABQ4SEU9_9HYPH</name>
<dbReference type="InterPro" id="IPR013021">
    <property type="entry name" value="Myo-inos-1-P_Synthase_GAPDH"/>
</dbReference>
<sequence length="362" mass="38524">MGQRKLRVAIAGVGNCASSFVQGLHYYRAATPGETVPGLMNVVLGGYHVADVAVVAAFDIAAPKVGRDLAEAIGAAPNNTATFAAVPPTGVTVRRGPTLDGLGRYLRDVVAESPEPAVDVAAILTEARADVLVSYLPVGSQAATEHYAEAALAAGCAFVNCIPVFIASHPEWRARFAARGLPLIGDDIKSQVGATIVHRALANLFRERGVRLDRTYQLNFGGNADFRNMLERERLESKKVSKTQAVTSQLADALAPGDIHVGPSDYVPWLSDRKWAHIRLEGTAFGGVPLNLELKLEVWDSPNSAGIVIDAVRCAGLARDRGLGGALIGPSSWFMKSPPRQFTDEEARRRTLHFVAGEAEAG</sequence>
<dbReference type="PIRSF" id="PIRSF015578">
    <property type="entry name" value="Myoinos-ppht_syn"/>
    <property type="match status" value="1"/>
</dbReference>
<dbReference type="SUPFAM" id="SSF55347">
    <property type="entry name" value="Glyceraldehyde-3-phosphate dehydrogenase-like, C-terminal domain"/>
    <property type="match status" value="1"/>
</dbReference>
<evidence type="ECO:0000256" key="1">
    <source>
        <dbReference type="ARBA" id="ARBA00010813"/>
    </source>
</evidence>
<dbReference type="PANTHER" id="PTHR43125:SF1">
    <property type="entry name" value="INOSITOL-3-PHOSPHATE SYNTHASE"/>
    <property type="match status" value="1"/>
</dbReference>
<comment type="similarity">
    <text evidence="1">Belongs to the myo-inositol 1-phosphate synthase family.</text>
</comment>
<keyword evidence="4" id="KW-1185">Reference proteome</keyword>
<protein>
    <submittedName>
        <fullName evidence="3">Inositol-3-phosphate synthase</fullName>
    </submittedName>
</protein>
<evidence type="ECO:0000259" key="2">
    <source>
        <dbReference type="Pfam" id="PF01658"/>
    </source>
</evidence>
<comment type="caution">
    <text evidence="3">The sequence shown here is derived from an EMBL/GenBank/DDBJ whole genome shotgun (WGS) entry which is preliminary data.</text>
</comment>
<reference evidence="3" key="2">
    <citation type="submission" date="2021-08" db="EMBL/GenBank/DDBJ databases">
        <authorList>
            <person name="Tani A."/>
            <person name="Ola A."/>
            <person name="Ogura Y."/>
            <person name="Katsura K."/>
            <person name="Hayashi T."/>
        </authorList>
    </citation>
    <scope>NUCLEOTIDE SEQUENCE</scope>
    <source>
        <strain evidence="3">DSM 17168</strain>
    </source>
</reference>
<evidence type="ECO:0000313" key="4">
    <source>
        <dbReference type="Proteomes" id="UP001055153"/>
    </source>
</evidence>
<dbReference type="RefSeq" id="WP_238236619.1">
    <property type="nucleotide sequence ID" value="NZ_BPQQ01000040.1"/>
</dbReference>
<dbReference type="EMBL" id="BPQQ01000040">
    <property type="protein sequence ID" value="GJE01607.1"/>
    <property type="molecule type" value="Genomic_DNA"/>
</dbReference>
<dbReference type="InterPro" id="IPR036291">
    <property type="entry name" value="NAD(P)-bd_dom_sf"/>
</dbReference>
<feature type="domain" description="Myo-inositol-1-phosphate synthase GAPDH-like" evidence="2">
    <location>
        <begin position="193"/>
        <end position="301"/>
    </location>
</feature>
<organism evidence="3 4">
    <name type="scientific">Methylobacterium isbiliense</name>
    <dbReference type="NCBI Taxonomy" id="315478"/>
    <lineage>
        <taxon>Bacteria</taxon>
        <taxon>Pseudomonadati</taxon>
        <taxon>Pseudomonadota</taxon>
        <taxon>Alphaproteobacteria</taxon>
        <taxon>Hyphomicrobiales</taxon>
        <taxon>Methylobacteriaceae</taxon>
        <taxon>Methylobacterium</taxon>
    </lineage>
</organism>
<dbReference type="Gene3D" id="3.40.50.720">
    <property type="entry name" value="NAD(P)-binding Rossmann-like Domain"/>
    <property type="match status" value="1"/>
</dbReference>
<dbReference type="InterPro" id="IPR002587">
    <property type="entry name" value="Myo-inos-1-P_Synthase"/>
</dbReference>
<proteinExistence type="inferred from homology"/>
<dbReference type="PANTHER" id="PTHR43125">
    <property type="entry name" value="INOSITOL-3-PHOSPHATE SYNTHASE"/>
    <property type="match status" value="1"/>
</dbReference>
<gene>
    <name evidence="3" type="primary">ino1</name>
    <name evidence="3" type="ORF">GMJLKIPL_3541</name>
</gene>
<dbReference type="InterPro" id="IPR052199">
    <property type="entry name" value="MIPS"/>
</dbReference>
<evidence type="ECO:0000313" key="3">
    <source>
        <dbReference type="EMBL" id="GJE01607.1"/>
    </source>
</evidence>
<dbReference type="SUPFAM" id="SSF51735">
    <property type="entry name" value="NAD(P)-binding Rossmann-fold domains"/>
    <property type="match status" value="1"/>
</dbReference>
<dbReference type="Gene3D" id="3.30.360.10">
    <property type="entry name" value="Dihydrodipicolinate Reductase, domain 2"/>
    <property type="match status" value="1"/>
</dbReference>
<accession>A0ABQ4SEU9</accession>
<dbReference type="Pfam" id="PF01658">
    <property type="entry name" value="Inos-1-P_synth"/>
    <property type="match status" value="1"/>
</dbReference>